<proteinExistence type="predicted"/>
<organism evidence="3 4">
    <name type="scientific">Shewanella nanhaiensis</name>
    <dbReference type="NCBI Taxonomy" id="2864872"/>
    <lineage>
        <taxon>Bacteria</taxon>
        <taxon>Pseudomonadati</taxon>
        <taxon>Pseudomonadota</taxon>
        <taxon>Gammaproteobacteria</taxon>
        <taxon>Alteromonadales</taxon>
        <taxon>Shewanellaceae</taxon>
        <taxon>Shewanella</taxon>
    </lineage>
</organism>
<feature type="signal peptide" evidence="2">
    <location>
        <begin position="1"/>
        <end position="25"/>
    </location>
</feature>
<sequence>MNIKQLVAKALVTTSLLVTACLAQADDQITLGRTILLGAGDHGAKIPLLICRKSDALKVRAERNLNLEKIIVTFNNGSTKTISFYRDLKKDQETQWRGFGYNRCVKKLEVFGNSDGSRAGVKVLGRKK</sequence>
<protein>
    <submittedName>
        <fullName evidence="3">DUF2541 family protein</fullName>
    </submittedName>
</protein>
<accession>A0ABS7E069</accession>
<dbReference type="EMBL" id="JAHZST010000003">
    <property type="protein sequence ID" value="MBW8183060.1"/>
    <property type="molecule type" value="Genomic_DNA"/>
</dbReference>
<name>A0ABS7E069_9GAMM</name>
<feature type="chain" id="PRO_5046702470" evidence="2">
    <location>
        <begin position="26"/>
        <end position="128"/>
    </location>
</feature>
<dbReference type="PROSITE" id="PS51257">
    <property type="entry name" value="PROKAR_LIPOPROTEIN"/>
    <property type="match status" value="1"/>
</dbReference>
<dbReference type="InterPro" id="IPR020240">
    <property type="entry name" value="UPF0412_YaaI"/>
</dbReference>
<evidence type="ECO:0000313" key="4">
    <source>
        <dbReference type="Proteomes" id="UP001195963"/>
    </source>
</evidence>
<dbReference type="Proteomes" id="UP001195963">
    <property type="component" value="Unassembled WGS sequence"/>
</dbReference>
<evidence type="ECO:0000256" key="1">
    <source>
        <dbReference type="ARBA" id="ARBA00022729"/>
    </source>
</evidence>
<keyword evidence="4" id="KW-1185">Reference proteome</keyword>
<gene>
    <name evidence="3" type="ORF">K0625_05240</name>
</gene>
<reference evidence="3 4" key="1">
    <citation type="submission" date="2021-07" db="EMBL/GenBank/DDBJ databases">
        <title>Shewanella sp. nov, isolated from SCS.</title>
        <authorList>
            <person name="Cao W.R."/>
        </authorList>
    </citation>
    <scope>NUCLEOTIDE SEQUENCE [LARGE SCALE GENOMIC DNA]</scope>
    <source>
        <strain evidence="3 4">NR704-98</strain>
    </source>
</reference>
<evidence type="ECO:0000313" key="3">
    <source>
        <dbReference type="EMBL" id="MBW8183060.1"/>
    </source>
</evidence>
<dbReference type="Pfam" id="PF10807">
    <property type="entry name" value="DUF2541"/>
    <property type="match status" value="1"/>
</dbReference>
<comment type="caution">
    <text evidence="3">The sequence shown here is derived from an EMBL/GenBank/DDBJ whole genome shotgun (WGS) entry which is preliminary data.</text>
</comment>
<dbReference type="RefSeq" id="WP_220108708.1">
    <property type="nucleotide sequence ID" value="NZ_JAHZST010000003.1"/>
</dbReference>
<keyword evidence="1 2" id="KW-0732">Signal</keyword>
<evidence type="ECO:0000256" key="2">
    <source>
        <dbReference type="SAM" id="SignalP"/>
    </source>
</evidence>